<protein>
    <submittedName>
        <fullName evidence="1">Uncharacterized protein</fullName>
    </submittedName>
</protein>
<dbReference type="AlphaFoldDB" id="H8GQL7"/>
<dbReference type="EMBL" id="CM001475">
    <property type="protein sequence ID" value="EIC29844.1"/>
    <property type="molecule type" value="Genomic_DNA"/>
</dbReference>
<dbReference type="Proteomes" id="UP000005090">
    <property type="component" value="Chromosome"/>
</dbReference>
<evidence type="ECO:0000313" key="2">
    <source>
        <dbReference type="Proteomes" id="UP000005090"/>
    </source>
</evidence>
<organism evidence="1 2">
    <name type="scientific">Methylomicrobium album BG8</name>
    <dbReference type="NCBI Taxonomy" id="686340"/>
    <lineage>
        <taxon>Bacteria</taxon>
        <taxon>Pseudomonadati</taxon>
        <taxon>Pseudomonadota</taxon>
        <taxon>Gammaproteobacteria</taxon>
        <taxon>Methylococcales</taxon>
        <taxon>Methylococcaceae</taxon>
        <taxon>Methylomicrobium</taxon>
    </lineage>
</organism>
<evidence type="ECO:0000313" key="1">
    <source>
        <dbReference type="EMBL" id="EIC29844.1"/>
    </source>
</evidence>
<accession>H8GQL7</accession>
<dbReference type="RefSeq" id="WP_005372045.1">
    <property type="nucleotide sequence ID" value="NZ_CM001475.1"/>
</dbReference>
<dbReference type="STRING" id="686340.Metal_2087"/>
<dbReference type="HOGENOM" id="CLU_2955229_0_0_6"/>
<reference evidence="1 2" key="1">
    <citation type="journal article" date="2013" name="Genome Announc.">
        <title>Genome Sequence of the Obligate Gammaproteobacterial Methanotroph Methylomicrobium album Strain BG8.</title>
        <authorList>
            <person name="Kits K.D."/>
            <person name="Kalyuzhnaya M.G."/>
            <person name="Klotz M.G."/>
            <person name="Jetten M.S."/>
            <person name="Op den Camp H.J."/>
            <person name="Vuilleumier S."/>
            <person name="Bringel F."/>
            <person name="Dispirito A.A."/>
            <person name="Murrell J.C."/>
            <person name="Bruce D."/>
            <person name="Cheng J.F."/>
            <person name="Copeland A."/>
            <person name="Goodwin L."/>
            <person name="Hauser L."/>
            <person name="Lajus A."/>
            <person name="Land M.L."/>
            <person name="Lapidus A."/>
            <person name="Lucas S."/>
            <person name="Medigue C."/>
            <person name="Pitluck S."/>
            <person name="Woyke T."/>
            <person name="Zeytun A."/>
            <person name="Stein L.Y."/>
        </authorList>
    </citation>
    <scope>NUCLEOTIDE SEQUENCE [LARGE SCALE GENOMIC DNA]</scope>
    <source>
        <strain evidence="1 2">BG8</strain>
    </source>
</reference>
<keyword evidence="2" id="KW-1185">Reference proteome</keyword>
<name>H8GQL7_METAL</name>
<sequence>MILHTPKSLFTEEQRQSILYGPFFNGVDVPLKSLLQVKIEQSWAREQARRQAAASGTKV</sequence>
<proteinExistence type="predicted"/>
<gene>
    <name evidence="1" type="ORF">Metal_2087</name>
</gene>